<evidence type="ECO:0000259" key="2">
    <source>
        <dbReference type="Pfam" id="PF13699"/>
    </source>
</evidence>
<evidence type="ECO:0000313" key="4">
    <source>
        <dbReference type="Proteomes" id="UP000433309"/>
    </source>
</evidence>
<feature type="compositionally biased region" description="Polar residues" evidence="1">
    <location>
        <begin position="126"/>
        <end position="143"/>
    </location>
</feature>
<comment type="caution">
    <text evidence="3">The sequence shown here is derived from an EMBL/GenBank/DDBJ whole genome shotgun (WGS) entry which is preliminary data.</text>
</comment>
<dbReference type="Pfam" id="PF13699">
    <property type="entry name" value="eCIS_core"/>
    <property type="match status" value="1"/>
</dbReference>
<proteinExistence type="predicted"/>
<keyword evidence="4" id="KW-1185">Reference proteome</keyword>
<feature type="region of interest" description="Disordered" evidence="1">
    <location>
        <begin position="126"/>
        <end position="174"/>
    </location>
</feature>
<sequence length="174" mass="18860">MMAGGGAPAQLAEDEELLQGKFEGAQLMEDEELLQGKFETAQRAEDEELLQGKFTVQRKDNGGLPPQLKSGIESMSGMSMDHVSVHYNSDRPAQLNAHAYAQGSDIHVAPGQEQHLPHEAWHVVQQAQGRVQPTTQMKESTPVNDDPGLESEADVMGAKAMSLGQTQLKAGEQE</sequence>
<gene>
    <name evidence="3" type="ORF">GJ699_06905</name>
</gene>
<accession>A0A6I2KXH7</accession>
<feature type="domain" description="eCIS core" evidence="2">
    <location>
        <begin position="64"/>
        <end position="129"/>
    </location>
</feature>
<feature type="region of interest" description="Disordered" evidence="1">
    <location>
        <begin position="1"/>
        <end position="24"/>
    </location>
</feature>
<dbReference type="EMBL" id="WKJK01000003">
    <property type="protein sequence ID" value="MRW89707.1"/>
    <property type="molecule type" value="Genomic_DNA"/>
</dbReference>
<name>A0A6I2KXH7_9BURK</name>
<evidence type="ECO:0000256" key="1">
    <source>
        <dbReference type="SAM" id="MobiDB-lite"/>
    </source>
</evidence>
<protein>
    <submittedName>
        <fullName evidence="3">DUF4157 domain-containing protein</fullName>
    </submittedName>
</protein>
<feature type="region of interest" description="Disordered" evidence="1">
    <location>
        <begin position="51"/>
        <end position="74"/>
    </location>
</feature>
<evidence type="ECO:0000313" key="3">
    <source>
        <dbReference type="EMBL" id="MRW89707.1"/>
    </source>
</evidence>
<dbReference type="Proteomes" id="UP000433309">
    <property type="component" value="Unassembled WGS sequence"/>
</dbReference>
<organism evidence="3 4">
    <name type="scientific">Duganella guangzhouensis</name>
    <dbReference type="NCBI Taxonomy" id="2666084"/>
    <lineage>
        <taxon>Bacteria</taxon>
        <taxon>Pseudomonadati</taxon>
        <taxon>Pseudomonadota</taxon>
        <taxon>Betaproteobacteria</taxon>
        <taxon>Burkholderiales</taxon>
        <taxon>Oxalobacteraceae</taxon>
        <taxon>Telluria group</taxon>
        <taxon>Duganella</taxon>
    </lineage>
</organism>
<reference evidence="3 4" key="1">
    <citation type="submission" date="2019-11" db="EMBL/GenBank/DDBJ databases">
        <title>Novel species isolated from a subtropical stream in China.</title>
        <authorList>
            <person name="Lu H."/>
        </authorList>
    </citation>
    <scope>NUCLEOTIDE SEQUENCE [LARGE SCALE GENOMIC DNA]</scope>
    <source>
        <strain evidence="3 4">FT80W</strain>
    </source>
</reference>
<dbReference type="InterPro" id="IPR025295">
    <property type="entry name" value="eCIS_core_dom"/>
</dbReference>
<dbReference type="AlphaFoldDB" id="A0A6I2KXH7"/>